<dbReference type="InterPro" id="IPR029057">
    <property type="entry name" value="PRTase-like"/>
</dbReference>
<gene>
    <name evidence="7" type="ORF">A3B40_01160</name>
</gene>
<keyword evidence="2" id="KW-0808">Transferase</keyword>
<dbReference type="GO" id="GO:0006015">
    <property type="term" value="P:5-phosphoribose 1-diphosphate biosynthetic process"/>
    <property type="evidence" value="ECO:0007669"/>
    <property type="project" value="TreeGrafter"/>
</dbReference>
<evidence type="ECO:0000256" key="4">
    <source>
        <dbReference type="ARBA" id="ARBA00022777"/>
    </source>
</evidence>
<dbReference type="EC" id="2.7.6.1" evidence="1"/>
<sequence>MQISALETGVRPTAFHKNLLHPSLQNRNPRERFSPEEKALLKANLQDVWSTQESIPATLLIDFRQFPAGVYPDGEPYILNNLPPEIIEQVGATGQLAALARLETPADVLGFRALLDDLGNPATFLGTMFLPLERGDRPGQRPNGQEVVILRRLLKDLAGSGVQRIITTDTHSPAFPYFALESGMRVLDITPLPLMFKETHERGLFEGASIIPVTGDYGATERALMAQDLALRLNIPCQEPIFGEKQKSVEGTRVFFNPEDLKKVAGLTAVVFEDILATGETIGETVKQLLSAHARAVVVLVTHPIVAGNAPANLANISELTVITTDSRSPLNTIASARNFIQIPVSDRFAQVLTSVQQDLDPWSLEGKSHLEELGFSLAPWLFNNYTSGTSA</sequence>
<keyword evidence="4" id="KW-0418">Kinase</keyword>
<dbReference type="GO" id="GO:0004749">
    <property type="term" value="F:ribose phosphate diphosphokinase activity"/>
    <property type="evidence" value="ECO:0007669"/>
    <property type="project" value="UniProtKB-EC"/>
</dbReference>
<evidence type="ECO:0000256" key="5">
    <source>
        <dbReference type="ARBA" id="ARBA00022840"/>
    </source>
</evidence>
<dbReference type="EMBL" id="MGAI01000005">
    <property type="protein sequence ID" value="OGK45562.1"/>
    <property type="molecule type" value="Genomic_DNA"/>
</dbReference>
<dbReference type="PANTHER" id="PTHR10210:SF32">
    <property type="entry name" value="RIBOSE-PHOSPHATE PYROPHOSPHOKINASE 2"/>
    <property type="match status" value="1"/>
</dbReference>
<evidence type="ECO:0000256" key="3">
    <source>
        <dbReference type="ARBA" id="ARBA00022741"/>
    </source>
</evidence>
<dbReference type="InterPro" id="IPR000836">
    <property type="entry name" value="PRTase_dom"/>
</dbReference>
<evidence type="ECO:0000256" key="1">
    <source>
        <dbReference type="ARBA" id="ARBA00013247"/>
    </source>
</evidence>
<dbReference type="PANTHER" id="PTHR10210">
    <property type="entry name" value="RIBOSE-PHOSPHATE DIPHOSPHOKINASE FAMILY MEMBER"/>
    <property type="match status" value="1"/>
</dbReference>
<name>A0A1F7IQG6_9BACT</name>
<accession>A0A1F7IQG6</accession>
<dbReference type="GO" id="GO:0006164">
    <property type="term" value="P:purine nucleotide biosynthetic process"/>
    <property type="evidence" value="ECO:0007669"/>
    <property type="project" value="TreeGrafter"/>
</dbReference>
<proteinExistence type="predicted"/>
<keyword evidence="3" id="KW-0547">Nucleotide-binding</keyword>
<organism evidence="7 8">
    <name type="scientific">Candidatus Roizmanbacteria bacterium RIFCSPLOWO2_01_FULL_37_16</name>
    <dbReference type="NCBI Taxonomy" id="1802058"/>
    <lineage>
        <taxon>Bacteria</taxon>
        <taxon>Candidatus Roizmaniibacteriota</taxon>
    </lineage>
</organism>
<dbReference type="Proteomes" id="UP000178040">
    <property type="component" value="Unassembled WGS sequence"/>
</dbReference>
<dbReference type="GO" id="GO:0005737">
    <property type="term" value="C:cytoplasm"/>
    <property type="evidence" value="ECO:0007669"/>
    <property type="project" value="TreeGrafter"/>
</dbReference>
<dbReference type="CDD" id="cd06223">
    <property type="entry name" value="PRTases_typeI"/>
    <property type="match status" value="1"/>
</dbReference>
<keyword evidence="5" id="KW-0067">ATP-binding</keyword>
<dbReference type="InterPro" id="IPR005946">
    <property type="entry name" value="Rib-P_diPkinase"/>
</dbReference>
<reference evidence="7 8" key="1">
    <citation type="journal article" date="2016" name="Nat. Commun.">
        <title>Thousands of microbial genomes shed light on interconnected biogeochemical processes in an aquifer system.</title>
        <authorList>
            <person name="Anantharaman K."/>
            <person name="Brown C.T."/>
            <person name="Hug L.A."/>
            <person name="Sharon I."/>
            <person name="Castelle C.J."/>
            <person name="Probst A.J."/>
            <person name="Thomas B.C."/>
            <person name="Singh A."/>
            <person name="Wilkins M.J."/>
            <person name="Karaoz U."/>
            <person name="Brodie E.L."/>
            <person name="Williams K.H."/>
            <person name="Hubbard S.S."/>
            <person name="Banfield J.F."/>
        </authorList>
    </citation>
    <scope>NUCLEOTIDE SEQUENCE [LARGE SCALE GENOMIC DNA]</scope>
</reference>
<dbReference type="Gene3D" id="3.40.50.2020">
    <property type="match status" value="1"/>
</dbReference>
<evidence type="ECO:0000313" key="7">
    <source>
        <dbReference type="EMBL" id="OGK45562.1"/>
    </source>
</evidence>
<comment type="caution">
    <text evidence="7">The sequence shown here is derived from an EMBL/GenBank/DDBJ whole genome shotgun (WGS) entry which is preliminary data.</text>
</comment>
<protein>
    <recommendedName>
        <fullName evidence="1">ribose-phosphate diphosphokinase</fullName>
        <ecNumber evidence="1">2.7.6.1</ecNumber>
    </recommendedName>
</protein>
<dbReference type="GO" id="GO:0002189">
    <property type="term" value="C:ribose phosphate diphosphokinase complex"/>
    <property type="evidence" value="ECO:0007669"/>
    <property type="project" value="TreeGrafter"/>
</dbReference>
<dbReference type="GO" id="GO:0016301">
    <property type="term" value="F:kinase activity"/>
    <property type="evidence" value="ECO:0007669"/>
    <property type="project" value="UniProtKB-KW"/>
</dbReference>
<dbReference type="GO" id="GO:0005524">
    <property type="term" value="F:ATP binding"/>
    <property type="evidence" value="ECO:0007669"/>
    <property type="project" value="UniProtKB-KW"/>
</dbReference>
<comment type="catalytic activity">
    <reaction evidence="6">
        <text>D-ribose 5-phosphate + ATP = 5-phospho-alpha-D-ribose 1-diphosphate + AMP + H(+)</text>
        <dbReference type="Rhea" id="RHEA:15609"/>
        <dbReference type="ChEBI" id="CHEBI:15378"/>
        <dbReference type="ChEBI" id="CHEBI:30616"/>
        <dbReference type="ChEBI" id="CHEBI:58017"/>
        <dbReference type="ChEBI" id="CHEBI:78346"/>
        <dbReference type="ChEBI" id="CHEBI:456215"/>
        <dbReference type="EC" id="2.7.6.1"/>
    </reaction>
</comment>
<evidence type="ECO:0000313" key="8">
    <source>
        <dbReference type="Proteomes" id="UP000178040"/>
    </source>
</evidence>
<dbReference type="AlphaFoldDB" id="A0A1F7IQG6"/>
<evidence type="ECO:0000256" key="6">
    <source>
        <dbReference type="ARBA" id="ARBA00049535"/>
    </source>
</evidence>
<dbReference type="SUPFAM" id="SSF53271">
    <property type="entry name" value="PRTase-like"/>
    <property type="match status" value="1"/>
</dbReference>
<evidence type="ECO:0000256" key="2">
    <source>
        <dbReference type="ARBA" id="ARBA00022679"/>
    </source>
</evidence>
<dbReference type="GO" id="GO:0000287">
    <property type="term" value="F:magnesium ion binding"/>
    <property type="evidence" value="ECO:0007669"/>
    <property type="project" value="InterPro"/>
</dbReference>